<dbReference type="InterPro" id="IPR000318">
    <property type="entry name" value="Nase_comp1_CS"/>
</dbReference>
<comment type="similarity">
    <text evidence="1 3">Belongs to the NifD/NifK/NifE/NifN family.</text>
</comment>
<dbReference type="EMBL" id="CP001841">
    <property type="protein sequence ID" value="AEF80250.1"/>
    <property type="molecule type" value="Genomic_DNA"/>
</dbReference>
<name>F5Y9Q0_LEAAZ</name>
<gene>
    <name evidence="5" type="ordered locus">TREAZ_3220</name>
</gene>
<evidence type="ECO:0000256" key="1">
    <source>
        <dbReference type="ARBA" id="ARBA00011002"/>
    </source>
</evidence>
<dbReference type="Gene3D" id="3.40.50.1980">
    <property type="entry name" value="Nitrogenase molybdenum iron protein domain"/>
    <property type="match status" value="3"/>
</dbReference>
<dbReference type="Gene3D" id="1.20.89.10">
    <property type="entry name" value="Nitrogenase Molybdenum-iron Protein, subunit B, domain 4"/>
    <property type="match status" value="1"/>
</dbReference>
<reference evidence="6" key="1">
    <citation type="submission" date="2009-12" db="EMBL/GenBank/DDBJ databases">
        <title>Complete sequence of Treponema azotonutricium strain ZAS-9.</title>
        <authorList>
            <person name="Tetu S.G."/>
            <person name="Matson E."/>
            <person name="Ren Q."/>
            <person name="Seshadri R."/>
            <person name="Elbourne L."/>
            <person name="Hassan K.A."/>
            <person name="Durkin A."/>
            <person name="Radune D."/>
            <person name="Mohamoud Y."/>
            <person name="Shay R."/>
            <person name="Jin S."/>
            <person name="Zhang X."/>
            <person name="Lucey K."/>
            <person name="Ballor N.R."/>
            <person name="Ottesen E."/>
            <person name="Rosenthal R."/>
            <person name="Allen A."/>
            <person name="Leadbetter J.R."/>
            <person name="Paulsen I.T."/>
        </authorList>
    </citation>
    <scope>NUCLEOTIDE SEQUENCE [LARGE SCALE GENOMIC DNA]</scope>
    <source>
        <strain evidence="6">ATCC BAA-888 / DSM 13862 / ZAS-9</strain>
    </source>
</reference>
<dbReference type="GO" id="GO:0016163">
    <property type="term" value="F:nitrogenase activity"/>
    <property type="evidence" value="ECO:0007669"/>
    <property type="project" value="UniProtKB-EC"/>
</dbReference>
<accession>F5Y9Q0</accession>
<dbReference type="InterPro" id="IPR050152">
    <property type="entry name" value="ChlB/BchB/BchZ"/>
</dbReference>
<sequence length="463" mass="51150">MSLQTTAVPNFTSTRNACKLCSPLGACLVLRGIEGCIPLIHGSQGCSTYIRRYGISHFREPIDIASSNFVESTAIFGGKDNLFTALDNVSRSYKPAAIGVTSTCLSETIGEDVPMYLRQYEIDRAKGLRNNGGQNPAIFYASTPSYRGTHMDGFHEAVFAAVSKLVDGEKITRTESKGRINLVSGFISAEDLRELQTILGSFTTDYTLLPDYSESLDGPSWETYQKLPQGGTKPEDIKKMGEAAGTVYFGIAPGHDAGKWLEETWGVPLFRQDLPIGIENCDPFYKTLSKLSGKEIPEIWNRQRGRLIDAYIDGHKYVNSKRAIIYGEEDFVASLASFLDEIGIVPVIAATGADSQGFKKRIQGVLRNTRQEVQIADDADFVTILEMAKDLRPDFIMGHSKGLFLSRELGIPLVRCGFPIHDRIGGQRILHLGYKGTLNLFDLVCNAIMEAKQDQHDKGYTYI</sequence>
<dbReference type="KEGG" id="taz:TREAZ_3220"/>
<dbReference type="InterPro" id="IPR000510">
    <property type="entry name" value="Nase/OxRdtase_comp1"/>
</dbReference>
<feature type="domain" description="Nitrogenase/oxidoreductase component 1" evidence="4">
    <location>
        <begin position="21"/>
        <end position="448"/>
    </location>
</feature>
<dbReference type="STRING" id="545695.TREAZ_3220"/>
<evidence type="ECO:0000256" key="3">
    <source>
        <dbReference type="RuleBase" id="RU004021"/>
    </source>
</evidence>
<dbReference type="OrthoDB" id="9800746at2"/>
<evidence type="ECO:0000259" key="4">
    <source>
        <dbReference type="Pfam" id="PF00148"/>
    </source>
</evidence>
<dbReference type="PANTHER" id="PTHR33712">
    <property type="entry name" value="LIGHT-INDEPENDENT PROTOCHLOROPHYLLIDE REDUCTASE SUBUNIT B"/>
    <property type="match status" value="1"/>
</dbReference>
<organism evidence="5 6">
    <name type="scientific">Leadbettera azotonutricia (strain ATCC BAA-888 / DSM 13862 / ZAS-9)</name>
    <name type="common">Treponema azotonutricium</name>
    <dbReference type="NCBI Taxonomy" id="545695"/>
    <lineage>
        <taxon>Bacteria</taxon>
        <taxon>Pseudomonadati</taxon>
        <taxon>Spirochaetota</taxon>
        <taxon>Spirochaetia</taxon>
        <taxon>Spirochaetales</taxon>
        <taxon>Breznakiellaceae</taxon>
        <taxon>Leadbettera</taxon>
    </lineage>
</organism>
<dbReference type="PANTHER" id="PTHR33712:SF7">
    <property type="entry name" value="LIGHT-INDEPENDENT PROTOCHLOROPHYLLIDE REDUCTASE SUBUNIT B"/>
    <property type="match status" value="1"/>
</dbReference>
<proteinExistence type="inferred from homology"/>
<dbReference type="InParanoid" id="F5Y9Q0"/>
<keyword evidence="5" id="KW-0560">Oxidoreductase</keyword>
<dbReference type="eggNOG" id="COG2710">
    <property type="taxonomic scope" value="Bacteria"/>
</dbReference>
<evidence type="ECO:0000256" key="2">
    <source>
        <dbReference type="ARBA" id="ARBA00023231"/>
    </source>
</evidence>
<protein>
    <submittedName>
        <fullName evidence="5">Nitrogenase molybdenum-iron protein beta chain (Nitrogenase component I) (Dinitrogenase)</fullName>
        <ecNumber evidence="5">1.18.6.1</ecNumber>
    </submittedName>
</protein>
<dbReference type="RefSeq" id="WP_015712340.1">
    <property type="nucleotide sequence ID" value="NC_015577.1"/>
</dbReference>
<dbReference type="PROSITE" id="PS00699">
    <property type="entry name" value="NITROGENASE_1_1"/>
    <property type="match status" value="1"/>
</dbReference>
<dbReference type="Proteomes" id="UP000009222">
    <property type="component" value="Chromosome"/>
</dbReference>
<keyword evidence="2 3" id="KW-0535">Nitrogen fixation</keyword>
<dbReference type="EC" id="1.18.6.1" evidence="5"/>
<dbReference type="SUPFAM" id="SSF53807">
    <property type="entry name" value="Helical backbone' metal receptor"/>
    <property type="match status" value="1"/>
</dbReference>
<evidence type="ECO:0000313" key="5">
    <source>
        <dbReference type="EMBL" id="AEF80250.1"/>
    </source>
</evidence>
<dbReference type="Pfam" id="PF00148">
    <property type="entry name" value="Oxidored_nitro"/>
    <property type="match status" value="1"/>
</dbReference>
<dbReference type="AlphaFoldDB" id="F5Y9Q0"/>
<evidence type="ECO:0000313" key="6">
    <source>
        <dbReference type="Proteomes" id="UP000009222"/>
    </source>
</evidence>
<dbReference type="HOGENOM" id="CLU_025876_2_0_12"/>
<keyword evidence="6" id="KW-1185">Reference proteome</keyword>
<reference evidence="5 6" key="2">
    <citation type="journal article" date="2011" name="ISME J.">
        <title>RNA-seq reveals cooperative metabolic interactions between two termite-gut spirochete species in co-culture.</title>
        <authorList>
            <person name="Rosenthal A.Z."/>
            <person name="Matson E.G."/>
            <person name="Eldar A."/>
            <person name="Leadbetter J.R."/>
        </authorList>
    </citation>
    <scope>NUCLEOTIDE SEQUENCE [LARGE SCALE GENOMIC DNA]</scope>
    <source>
        <strain evidence="6">ATCC BAA-888 / DSM 13862 / ZAS-9</strain>
    </source>
</reference>